<feature type="domain" description="Inhibitor of growth protein N-terminal histone-binding" evidence="3">
    <location>
        <begin position="1"/>
        <end position="86"/>
    </location>
</feature>
<keyword evidence="5" id="KW-1185">Reference proteome</keyword>
<feature type="compositionally biased region" description="Basic residues" evidence="2">
    <location>
        <begin position="263"/>
        <end position="282"/>
    </location>
</feature>
<feature type="compositionally biased region" description="Low complexity" evidence="2">
    <location>
        <begin position="240"/>
        <end position="255"/>
    </location>
</feature>
<feature type="region of interest" description="Disordered" evidence="2">
    <location>
        <begin position="88"/>
        <end position="117"/>
    </location>
</feature>
<dbReference type="EMBL" id="JAVRRG010000022">
    <property type="protein sequence ID" value="KAK5096525.1"/>
    <property type="molecule type" value="Genomic_DNA"/>
</dbReference>
<proteinExistence type="predicted"/>
<feature type="compositionally biased region" description="Basic and acidic residues" evidence="2">
    <location>
        <begin position="181"/>
        <end position="192"/>
    </location>
</feature>
<evidence type="ECO:0000259" key="3">
    <source>
        <dbReference type="Pfam" id="PF12998"/>
    </source>
</evidence>
<dbReference type="InterPro" id="IPR028651">
    <property type="entry name" value="ING_fam"/>
</dbReference>
<sequence>MEEIQAIDQQMHKYLQNIHGKESALQKQVKNHGSLVPHPKEQEYVEFGKKHYDLCMDLQRKKIVHGDKASVMLERQLRRLDERLRQLQRSGQMDDDSSLPSVFNAGSEQQRTPLDLPKNPALQAANLAALNANRALQPHATPTIRQPQPRQIHQALTSSAQQQRSSAPATPASAAVQAQKQPEREHSAGADSKRRKLNMSTAGINLPTQPSGLRQSSIGPGTPKAGTPTGSRAGSIPRMTAPATKKAGAGVTKKVNNPTVTKLKNKHTKHVRLSQSGGRRKAGSPVVRGARAGTEVSEDSVLSSADASDTDNSQARKRRKKTVHQPEPSASEDEGEDETDDKVYCYCSQPSYGEMNGS</sequence>
<name>A0ABR0KHH1_9EURO</name>
<dbReference type="Pfam" id="PF12998">
    <property type="entry name" value="ING"/>
    <property type="match status" value="1"/>
</dbReference>
<dbReference type="Proteomes" id="UP001345013">
    <property type="component" value="Unassembled WGS sequence"/>
</dbReference>
<accession>A0ABR0KHH1</accession>
<feature type="region of interest" description="Disordered" evidence="2">
    <location>
        <begin position="141"/>
        <end position="342"/>
    </location>
</feature>
<comment type="caution">
    <text evidence="4">The sequence shown here is derived from an EMBL/GenBank/DDBJ whole genome shotgun (WGS) entry which is preliminary data.</text>
</comment>
<gene>
    <name evidence="4" type="ORF">LTR24_002591</name>
</gene>
<protein>
    <recommendedName>
        <fullName evidence="3">Inhibitor of growth protein N-terminal histone-binding domain-containing protein</fullName>
    </recommendedName>
</protein>
<dbReference type="Gene3D" id="6.10.140.1740">
    <property type="match status" value="1"/>
</dbReference>
<evidence type="ECO:0000256" key="2">
    <source>
        <dbReference type="SAM" id="MobiDB-lite"/>
    </source>
</evidence>
<dbReference type="InterPro" id="IPR024610">
    <property type="entry name" value="ING_N_histone-binding"/>
</dbReference>
<feature type="compositionally biased region" description="Polar residues" evidence="2">
    <location>
        <begin position="300"/>
        <end position="313"/>
    </location>
</feature>
<reference evidence="4 5" key="1">
    <citation type="submission" date="2023-08" db="EMBL/GenBank/DDBJ databases">
        <title>Black Yeasts Isolated from many extreme environments.</title>
        <authorList>
            <person name="Coleine C."/>
            <person name="Stajich J.E."/>
            <person name="Selbmann L."/>
        </authorList>
    </citation>
    <scope>NUCLEOTIDE SEQUENCE [LARGE SCALE GENOMIC DNA]</scope>
    <source>
        <strain evidence="4 5">CCFEE 5885</strain>
    </source>
</reference>
<feature type="compositionally biased region" description="Polar residues" evidence="2">
    <location>
        <begin position="98"/>
        <end position="112"/>
    </location>
</feature>
<feature type="compositionally biased region" description="Polar residues" evidence="2">
    <location>
        <begin position="198"/>
        <end position="218"/>
    </location>
</feature>
<evidence type="ECO:0000256" key="1">
    <source>
        <dbReference type="ARBA" id="ARBA00022853"/>
    </source>
</evidence>
<feature type="compositionally biased region" description="Low complexity" evidence="2">
    <location>
        <begin position="219"/>
        <end position="230"/>
    </location>
</feature>
<keyword evidence="1" id="KW-0156">Chromatin regulator</keyword>
<feature type="compositionally biased region" description="Acidic residues" evidence="2">
    <location>
        <begin position="330"/>
        <end position="340"/>
    </location>
</feature>
<evidence type="ECO:0000313" key="4">
    <source>
        <dbReference type="EMBL" id="KAK5096525.1"/>
    </source>
</evidence>
<evidence type="ECO:0000313" key="5">
    <source>
        <dbReference type="Proteomes" id="UP001345013"/>
    </source>
</evidence>
<dbReference type="PANTHER" id="PTHR10333:SF100">
    <property type="entry name" value="CHROMATIN MODIFICATION-RELATED PROTEIN YNG2"/>
    <property type="match status" value="1"/>
</dbReference>
<dbReference type="PANTHER" id="PTHR10333">
    <property type="entry name" value="INHIBITOR OF GROWTH PROTEIN"/>
    <property type="match status" value="1"/>
</dbReference>
<feature type="compositionally biased region" description="Low complexity" evidence="2">
    <location>
        <begin position="154"/>
        <end position="179"/>
    </location>
</feature>
<organism evidence="4 5">
    <name type="scientific">Lithohypha guttulata</name>
    <dbReference type="NCBI Taxonomy" id="1690604"/>
    <lineage>
        <taxon>Eukaryota</taxon>
        <taxon>Fungi</taxon>
        <taxon>Dikarya</taxon>
        <taxon>Ascomycota</taxon>
        <taxon>Pezizomycotina</taxon>
        <taxon>Eurotiomycetes</taxon>
        <taxon>Chaetothyriomycetidae</taxon>
        <taxon>Chaetothyriales</taxon>
        <taxon>Trichomeriaceae</taxon>
        <taxon>Lithohypha</taxon>
    </lineage>
</organism>
<dbReference type="CDD" id="cd16858">
    <property type="entry name" value="ING_ING3_Yng2p"/>
    <property type="match status" value="1"/>
</dbReference>